<reference evidence="2 3" key="1">
    <citation type="submission" date="2019-04" db="EMBL/GenBank/DDBJ databases">
        <title>An improved genome assembly and genetic linkage map for asparagus bean, Vigna unguiculata ssp. sesquipedialis.</title>
        <authorList>
            <person name="Xia Q."/>
            <person name="Zhang R."/>
            <person name="Dong Y."/>
        </authorList>
    </citation>
    <scope>NUCLEOTIDE SEQUENCE [LARGE SCALE GENOMIC DNA]</scope>
    <source>
        <tissue evidence="2">Leaf</tissue>
    </source>
</reference>
<keyword evidence="3" id="KW-1185">Reference proteome</keyword>
<evidence type="ECO:0000313" key="3">
    <source>
        <dbReference type="Proteomes" id="UP000501690"/>
    </source>
</evidence>
<dbReference type="Proteomes" id="UP000501690">
    <property type="component" value="Linkage Group LG2"/>
</dbReference>
<feature type="compositionally biased region" description="Basic and acidic residues" evidence="1">
    <location>
        <begin position="1"/>
        <end position="11"/>
    </location>
</feature>
<protein>
    <submittedName>
        <fullName evidence="2">Uncharacterized protein</fullName>
    </submittedName>
</protein>
<dbReference type="EMBL" id="CP039346">
    <property type="protein sequence ID" value="QCD80559.1"/>
    <property type="molecule type" value="Genomic_DNA"/>
</dbReference>
<proteinExistence type="predicted"/>
<gene>
    <name evidence="2" type="ORF">DEO72_LG2g881</name>
</gene>
<sequence>MHNCIRSDGRGVVEGPEGGGHVAQEQLLAAEQVHDWVARAGHGEVMGRAGGDDQERAGHGEVVGRVGLEGLAGEGCACFFSSLN</sequence>
<name>A0A4D6KY62_VIGUN</name>
<evidence type="ECO:0000313" key="2">
    <source>
        <dbReference type="EMBL" id="QCD80559.1"/>
    </source>
</evidence>
<dbReference type="AlphaFoldDB" id="A0A4D6KY62"/>
<organism evidence="2 3">
    <name type="scientific">Vigna unguiculata</name>
    <name type="common">Cowpea</name>
    <dbReference type="NCBI Taxonomy" id="3917"/>
    <lineage>
        <taxon>Eukaryota</taxon>
        <taxon>Viridiplantae</taxon>
        <taxon>Streptophyta</taxon>
        <taxon>Embryophyta</taxon>
        <taxon>Tracheophyta</taxon>
        <taxon>Spermatophyta</taxon>
        <taxon>Magnoliopsida</taxon>
        <taxon>eudicotyledons</taxon>
        <taxon>Gunneridae</taxon>
        <taxon>Pentapetalae</taxon>
        <taxon>rosids</taxon>
        <taxon>fabids</taxon>
        <taxon>Fabales</taxon>
        <taxon>Fabaceae</taxon>
        <taxon>Papilionoideae</taxon>
        <taxon>50 kb inversion clade</taxon>
        <taxon>NPAAA clade</taxon>
        <taxon>indigoferoid/millettioid clade</taxon>
        <taxon>Phaseoleae</taxon>
        <taxon>Vigna</taxon>
    </lineage>
</organism>
<accession>A0A4D6KY62</accession>
<feature type="region of interest" description="Disordered" evidence="1">
    <location>
        <begin position="1"/>
        <end position="21"/>
    </location>
</feature>
<evidence type="ECO:0000256" key="1">
    <source>
        <dbReference type="SAM" id="MobiDB-lite"/>
    </source>
</evidence>